<dbReference type="Proteomes" id="UP000182375">
    <property type="component" value="Unassembled WGS sequence"/>
</dbReference>
<evidence type="ECO:0000313" key="2">
    <source>
        <dbReference type="Proteomes" id="UP000182375"/>
    </source>
</evidence>
<dbReference type="AlphaFoldDB" id="A0A1H4I985"/>
<dbReference type="EMBL" id="FNTD01000003">
    <property type="protein sequence ID" value="SEB30551.1"/>
    <property type="molecule type" value="Genomic_DNA"/>
</dbReference>
<name>A0A1H4I985_9ACTN</name>
<proteinExistence type="predicted"/>
<protein>
    <submittedName>
        <fullName evidence="1">Uncharacterized protein</fullName>
    </submittedName>
</protein>
<evidence type="ECO:0000313" key="1">
    <source>
        <dbReference type="EMBL" id="SEB30551.1"/>
    </source>
</evidence>
<dbReference type="RefSeq" id="WP_074989942.1">
    <property type="nucleotide sequence ID" value="NZ_FNTD01000003.1"/>
</dbReference>
<accession>A0A1H4I985</accession>
<organism evidence="1 2">
    <name type="scientific">Streptomyces misionensis</name>
    <dbReference type="NCBI Taxonomy" id="67331"/>
    <lineage>
        <taxon>Bacteria</taxon>
        <taxon>Bacillati</taxon>
        <taxon>Actinomycetota</taxon>
        <taxon>Actinomycetes</taxon>
        <taxon>Kitasatosporales</taxon>
        <taxon>Streptomycetaceae</taxon>
        <taxon>Streptomyces</taxon>
    </lineage>
</organism>
<sequence>MTRRPEELAVATWVQSTACGTRYETLTADGQVHVDYAPPLGEPYFEGDDDPDYNPICNCPRIPALFCMECAGCAACGQCRGPHVWPPLLS</sequence>
<dbReference type="GeneID" id="95509381"/>
<reference evidence="1 2" key="1">
    <citation type="submission" date="2016-10" db="EMBL/GenBank/DDBJ databases">
        <authorList>
            <person name="de Groot N.N."/>
        </authorList>
    </citation>
    <scope>NUCLEOTIDE SEQUENCE [LARGE SCALE GENOMIC DNA]</scope>
    <source>
        <strain evidence="1 2">DSM 40306</strain>
    </source>
</reference>
<dbReference type="STRING" id="67331.SAMN04490357_0049"/>
<gene>
    <name evidence="1" type="ORF">SAMN04490357_0049</name>
</gene>